<dbReference type="CDD" id="cd03512">
    <property type="entry name" value="Alkane-hydroxylase"/>
    <property type="match status" value="1"/>
</dbReference>
<keyword evidence="15" id="KW-1185">Reference proteome</keyword>
<evidence type="ECO:0000256" key="11">
    <source>
        <dbReference type="ARBA" id="ARBA00023136"/>
    </source>
</evidence>
<evidence type="ECO:0000256" key="10">
    <source>
        <dbReference type="ARBA" id="ARBA00023033"/>
    </source>
</evidence>
<dbReference type="InterPro" id="IPR005804">
    <property type="entry name" value="FA_desaturase_dom"/>
</dbReference>
<dbReference type="InterPro" id="IPR033885">
    <property type="entry name" value="AlkB/XylM"/>
</dbReference>
<name>A0A5C6RNI0_9BACT</name>
<comment type="caution">
    <text evidence="14">The sequence shown here is derived from an EMBL/GenBank/DDBJ whole genome shotgun (WGS) entry which is preliminary data.</text>
</comment>
<dbReference type="GO" id="GO:0005886">
    <property type="term" value="C:plasma membrane"/>
    <property type="evidence" value="ECO:0007669"/>
    <property type="project" value="UniProtKB-SubCell"/>
</dbReference>
<keyword evidence="10 14" id="KW-0503">Monooxygenase</keyword>
<evidence type="ECO:0000256" key="12">
    <source>
        <dbReference type="SAM" id="Phobius"/>
    </source>
</evidence>
<feature type="domain" description="Fatty acid desaturase" evidence="13">
    <location>
        <begin position="99"/>
        <end position="313"/>
    </location>
</feature>
<evidence type="ECO:0000313" key="14">
    <source>
        <dbReference type="EMBL" id="TXB63190.1"/>
    </source>
</evidence>
<accession>A0A5C6RNI0</accession>
<gene>
    <name evidence="14" type="ORF">FRY97_10295</name>
</gene>
<comment type="subcellular location">
    <subcellularLocation>
        <location evidence="1">Cell inner membrane</location>
        <topology evidence="1">Multi-pass membrane protein</topology>
    </subcellularLocation>
</comment>
<evidence type="ECO:0000256" key="5">
    <source>
        <dbReference type="ARBA" id="ARBA00022692"/>
    </source>
</evidence>
<dbReference type="GO" id="GO:0004497">
    <property type="term" value="F:monooxygenase activity"/>
    <property type="evidence" value="ECO:0007669"/>
    <property type="project" value="UniProtKB-KW"/>
</dbReference>
<keyword evidence="9" id="KW-0408">Iron</keyword>
<evidence type="ECO:0000256" key="2">
    <source>
        <dbReference type="ARBA" id="ARBA00010823"/>
    </source>
</evidence>
<sequence length="348" mass="39336">MFTTRDLKYLLAYVLPASAFWAVSQGGLASYSALFVGFGALPALELILPVSTRNPAVEEEAPRSRLLIFDLLLYLNLPLLYLLVCYFLSTVHQGGLAPWEITGMTLSVGLVIGTSGINVGHELGHRHTAYERAMAKALLLPGFYMHFIIEHNLGHHKHVATPEDPATARRGEPIYRFLLRSAWGAYRNAWRLERSRLNRAGQPFWSINNEMLRFTAIELGYLLLAGWAYGPAAAALALGAGVFGFLMLESVNYIEHYGLVRRKLPNGKYERVTPAHSWNSDHELGRIFLYELTRHSDHHYKATRKYQILRRHEESPKLPTGYPGAILLALVPPAWYRVMHPRLPRQQG</sequence>
<feature type="transmembrane region" description="Helical" evidence="12">
    <location>
        <begin position="71"/>
        <end position="89"/>
    </location>
</feature>
<evidence type="ECO:0000256" key="3">
    <source>
        <dbReference type="ARBA" id="ARBA00022475"/>
    </source>
</evidence>
<keyword evidence="7 12" id="KW-1133">Transmembrane helix</keyword>
<evidence type="ECO:0000313" key="15">
    <source>
        <dbReference type="Proteomes" id="UP000321580"/>
    </source>
</evidence>
<proteinExistence type="inferred from homology"/>
<dbReference type="Proteomes" id="UP000321580">
    <property type="component" value="Unassembled WGS sequence"/>
</dbReference>
<feature type="transmembrane region" description="Helical" evidence="12">
    <location>
        <begin position="29"/>
        <end position="50"/>
    </location>
</feature>
<dbReference type="RefSeq" id="WP_147167445.1">
    <property type="nucleotide sequence ID" value="NZ_VOOR01000018.1"/>
</dbReference>
<keyword evidence="6" id="KW-0479">Metal-binding</keyword>
<comment type="similarity">
    <text evidence="2">Belongs to the fatty acid desaturase type 1 family. AlkB subfamily.</text>
</comment>
<reference evidence="14 15" key="1">
    <citation type="submission" date="2019-08" db="EMBL/GenBank/DDBJ databases">
        <title>Genome of Phaeodactylibacter luteus.</title>
        <authorList>
            <person name="Bowman J.P."/>
        </authorList>
    </citation>
    <scope>NUCLEOTIDE SEQUENCE [LARGE SCALE GENOMIC DNA]</scope>
    <source>
        <strain evidence="14 15">KCTC 42180</strain>
    </source>
</reference>
<evidence type="ECO:0000256" key="7">
    <source>
        <dbReference type="ARBA" id="ARBA00022989"/>
    </source>
</evidence>
<dbReference type="GO" id="GO:0046872">
    <property type="term" value="F:metal ion binding"/>
    <property type="evidence" value="ECO:0007669"/>
    <property type="project" value="UniProtKB-KW"/>
</dbReference>
<organism evidence="14 15">
    <name type="scientific">Phaeodactylibacter luteus</name>
    <dbReference type="NCBI Taxonomy" id="1564516"/>
    <lineage>
        <taxon>Bacteria</taxon>
        <taxon>Pseudomonadati</taxon>
        <taxon>Bacteroidota</taxon>
        <taxon>Saprospiria</taxon>
        <taxon>Saprospirales</taxon>
        <taxon>Haliscomenobacteraceae</taxon>
        <taxon>Phaeodactylibacter</taxon>
    </lineage>
</organism>
<keyword evidence="3" id="KW-1003">Cell membrane</keyword>
<keyword evidence="5 12" id="KW-0812">Transmembrane</keyword>
<evidence type="ECO:0000256" key="8">
    <source>
        <dbReference type="ARBA" id="ARBA00023002"/>
    </source>
</evidence>
<dbReference type="AlphaFoldDB" id="A0A5C6RNI0"/>
<feature type="transmembrane region" description="Helical" evidence="12">
    <location>
        <begin position="101"/>
        <end position="121"/>
    </location>
</feature>
<dbReference type="PANTHER" id="PTHR38674">
    <property type="entry name" value="ALKANE 1-MONOOXYGENASE 1"/>
    <property type="match status" value="1"/>
</dbReference>
<keyword evidence="8" id="KW-0560">Oxidoreductase</keyword>
<evidence type="ECO:0000256" key="6">
    <source>
        <dbReference type="ARBA" id="ARBA00022723"/>
    </source>
</evidence>
<evidence type="ECO:0000256" key="4">
    <source>
        <dbReference type="ARBA" id="ARBA00022519"/>
    </source>
</evidence>
<dbReference type="Pfam" id="PF00487">
    <property type="entry name" value="FA_desaturase"/>
    <property type="match status" value="1"/>
</dbReference>
<protein>
    <submittedName>
        <fullName evidence="14">Alkane 1-monooxygenase</fullName>
    </submittedName>
</protein>
<keyword evidence="4" id="KW-0997">Cell inner membrane</keyword>
<feature type="transmembrane region" description="Helical" evidence="12">
    <location>
        <begin position="7"/>
        <end position="23"/>
    </location>
</feature>
<dbReference type="OrthoDB" id="4759734at2"/>
<keyword evidence="11 12" id="KW-0472">Membrane</keyword>
<evidence type="ECO:0000256" key="9">
    <source>
        <dbReference type="ARBA" id="ARBA00023004"/>
    </source>
</evidence>
<dbReference type="GO" id="GO:0006629">
    <property type="term" value="P:lipid metabolic process"/>
    <property type="evidence" value="ECO:0007669"/>
    <property type="project" value="InterPro"/>
</dbReference>
<evidence type="ECO:0000259" key="13">
    <source>
        <dbReference type="Pfam" id="PF00487"/>
    </source>
</evidence>
<dbReference type="PANTHER" id="PTHR38674:SF1">
    <property type="entry name" value="ALKANE 1-MONOOXYGENASE 1"/>
    <property type="match status" value="1"/>
</dbReference>
<dbReference type="EMBL" id="VOOR01000018">
    <property type="protein sequence ID" value="TXB63190.1"/>
    <property type="molecule type" value="Genomic_DNA"/>
</dbReference>
<evidence type="ECO:0000256" key="1">
    <source>
        <dbReference type="ARBA" id="ARBA00004429"/>
    </source>
</evidence>